<sequence>MTLFFTTLVLTIPLFIGAALLINFCRRRAGGRTSASSSSGTCQPGGHSGCGCAAAVQQRIDRLPR</sequence>
<feature type="compositionally biased region" description="Low complexity" evidence="1">
    <location>
        <begin position="31"/>
        <end position="41"/>
    </location>
</feature>
<gene>
    <name evidence="3" type="ORF">DPPLL_28800</name>
</gene>
<keyword evidence="4" id="KW-1185">Reference proteome</keyword>
<feature type="region of interest" description="Disordered" evidence="1">
    <location>
        <begin position="30"/>
        <end position="50"/>
    </location>
</feature>
<protein>
    <submittedName>
        <fullName evidence="3">Uncharacterized protein</fullName>
    </submittedName>
</protein>
<reference evidence="3 4" key="1">
    <citation type="submission" date="2022-01" db="EMBL/GenBank/DDBJ databases">
        <title>Desulfofustis limnae sp. nov., a novel mesophilic sulfate-reducing bacterium isolated from marsh soil.</title>
        <authorList>
            <person name="Watanabe M."/>
            <person name="Takahashi A."/>
            <person name="Kojima H."/>
            <person name="Fukui M."/>
        </authorList>
    </citation>
    <scope>NUCLEOTIDE SEQUENCE [LARGE SCALE GENOMIC DNA]</scope>
    <source>
        <strain evidence="3 4">PPLL</strain>
    </source>
</reference>
<feature type="transmembrane region" description="Helical" evidence="2">
    <location>
        <begin position="6"/>
        <end position="25"/>
    </location>
</feature>
<evidence type="ECO:0000313" key="3">
    <source>
        <dbReference type="EMBL" id="BDD88515.1"/>
    </source>
</evidence>
<dbReference type="EMBL" id="AP025516">
    <property type="protein sequence ID" value="BDD88515.1"/>
    <property type="molecule type" value="Genomic_DNA"/>
</dbReference>
<proteinExistence type="predicted"/>
<accession>A0ABM7WC22</accession>
<dbReference type="Proteomes" id="UP000830055">
    <property type="component" value="Chromosome"/>
</dbReference>
<evidence type="ECO:0000256" key="2">
    <source>
        <dbReference type="SAM" id="Phobius"/>
    </source>
</evidence>
<dbReference type="RefSeq" id="WP_284151869.1">
    <property type="nucleotide sequence ID" value="NZ_AP025516.1"/>
</dbReference>
<evidence type="ECO:0000313" key="4">
    <source>
        <dbReference type="Proteomes" id="UP000830055"/>
    </source>
</evidence>
<organism evidence="3 4">
    <name type="scientific">Desulfofustis limnaeus</name>
    <dbReference type="NCBI Taxonomy" id="2740163"/>
    <lineage>
        <taxon>Bacteria</taxon>
        <taxon>Pseudomonadati</taxon>
        <taxon>Thermodesulfobacteriota</taxon>
        <taxon>Desulfobulbia</taxon>
        <taxon>Desulfobulbales</taxon>
        <taxon>Desulfocapsaceae</taxon>
        <taxon>Desulfofustis</taxon>
    </lineage>
</organism>
<keyword evidence="2" id="KW-1133">Transmembrane helix</keyword>
<keyword evidence="2" id="KW-0472">Membrane</keyword>
<evidence type="ECO:0000256" key="1">
    <source>
        <dbReference type="SAM" id="MobiDB-lite"/>
    </source>
</evidence>
<keyword evidence="2" id="KW-0812">Transmembrane</keyword>
<name>A0ABM7WC22_9BACT</name>